<dbReference type="PANTHER" id="PTHR21520:SF2">
    <property type="entry name" value="GLUTAMATE-RICH PROTEIN 2"/>
    <property type="match status" value="1"/>
</dbReference>
<feature type="compositionally biased region" description="Low complexity" evidence="1">
    <location>
        <begin position="79"/>
        <end position="100"/>
    </location>
</feature>
<proteinExistence type="predicted"/>
<evidence type="ECO:0000313" key="2">
    <source>
        <dbReference type="EMBL" id="CAE0702466.1"/>
    </source>
</evidence>
<name>A0A7S4A3L7_9STRA</name>
<accession>A0A7S4A3L7</accession>
<gene>
    <name evidence="2" type="ORF">PCAL00307_LOCUS17911</name>
</gene>
<reference evidence="2" key="1">
    <citation type="submission" date="2021-01" db="EMBL/GenBank/DDBJ databases">
        <authorList>
            <person name="Corre E."/>
            <person name="Pelletier E."/>
            <person name="Niang G."/>
            <person name="Scheremetjew M."/>
            <person name="Finn R."/>
            <person name="Kale V."/>
            <person name="Holt S."/>
            <person name="Cochrane G."/>
            <person name="Meng A."/>
            <person name="Brown T."/>
            <person name="Cohen L."/>
        </authorList>
    </citation>
    <scope>NUCLEOTIDE SEQUENCE</scope>
    <source>
        <strain evidence="2">CCMP1756</strain>
    </source>
</reference>
<dbReference type="EMBL" id="HBIW01020797">
    <property type="protein sequence ID" value="CAE0702466.1"/>
    <property type="molecule type" value="Transcribed_RNA"/>
</dbReference>
<sequence length="159" mass="17269">MPIDDRDDRRTPSNAPEELVMDLLAALQAADYTKAQPLIEKVLKYEPSNELMLEYRVVVQRALKRADDHAEDAADDESVASSDSSASSASSASSTSSSDTSEAKPTTISTEELREDLAAVGLRGTADELRANVGYIRRAVEKKPPPKVKADALDFLECK</sequence>
<dbReference type="AlphaFoldDB" id="A0A7S4A3L7"/>
<protein>
    <submittedName>
        <fullName evidence="2">Uncharacterized protein</fullName>
    </submittedName>
</protein>
<dbReference type="PANTHER" id="PTHR21520">
    <property type="entry name" value="GLUTAMATE-RICH PROTEIN 2"/>
    <property type="match status" value="1"/>
</dbReference>
<organism evidence="2">
    <name type="scientific">Pelagomonas calceolata</name>
    <dbReference type="NCBI Taxonomy" id="35677"/>
    <lineage>
        <taxon>Eukaryota</taxon>
        <taxon>Sar</taxon>
        <taxon>Stramenopiles</taxon>
        <taxon>Ochrophyta</taxon>
        <taxon>Pelagophyceae</taxon>
        <taxon>Pelagomonadales</taxon>
        <taxon>Pelagomonadaceae</taxon>
        <taxon>Pelagomonas</taxon>
    </lineage>
</organism>
<evidence type="ECO:0000256" key="1">
    <source>
        <dbReference type="SAM" id="MobiDB-lite"/>
    </source>
</evidence>
<dbReference type="InterPro" id="IPR026703">
    <property type="entry name" value="ERICH2"/>
</dbReference>
<feature type="non-terminal residue" evidence="2">
    <location>
        <position position="159"/>
    </location>
</feature>
<feature type="region of interest" description="Disordered" evidence="1">
    <location>
        <begin position="65"/>
        <end position="112"/>
    </location>
</feature>